<feature type="transmembrane region" description="Helical" evidence="1">
    <location>
        <begin position="55"/>
        <end position="73"/>
    </location>
</feature>
<evidence type="ECO:0000313" key="3">
    <source>
        <dbReference type="Proteomes" id="UP000680588"/>
    </source>
</evidence>
<protein>
    <submittedName>
        <fullName evidence="2">AtpZ/AtpI family protein</fullName>
    </submittedName>
</protein>
<gene>
    <name evidence="2" type="ORF">KG104_12810</name>
</gene>
<keyword evidence="1" id="KW-1133">Transmembrane helix</keyword>
<keyword evidence="3" id="KW-1185">Reference proteome</keyword>
<keyword evidence="1" id="KW-0812">Transmembrane</keyword>
<dbReference type="Pfam" id="PF09527">
    <property type="entry name" value="ATPase_gene1"/>
    <property type="match status" value="1"/>
</dbReference>
<keyword evidence="1" id="KW-0472">Membrane</keyword>
<dbReference type="AlphaFoldDB" id="A0A975PDI1"/>
<name>A0A975PDI1_9MICC</name>
<dbReference type="InterPro" id="IPR032820">
    <property type="entry name" value="ATPase_put"/>
</dbReference>
<proteinExistence type="predicted"/>
<dbReference type="KEGG" id="asun:KG104_12810"/>
<accession>A0A975PDI1</accession>
<dbReference type="Proteomes" id="UP000680588">
    <property type="component" value="Chromosome"/>
</dbReference>
<dbReference type="EMBL" id="CP076456">
    <property type="protein sequence ID" value="QWQ35358.1"/>
    <property type="molecule type" value="Genomic_DNA"/>
</dbReference>
<sequence length="101" mass="11251">MRGKKHQSKGKWMPEKPDYDPENTYDSGMRVFSYIIGGIVAWGLIGWFLDNLFETQWLVLVGILFGAAAGFYLTKVHGLTGSKPAKASVGHPAHNREEAEQ</sequence>
<reference evidence="2" key="1">
    <citation type="submission" date="2021-06" db="EMBL/GenBank/DDBJ databases">
        <title>Novel species in genus Arthrobacter.</title>
        <authorList>
            <person name="Zhang G."/>
        </authorList>
    </citation>
    <scope>NUCLEOTIDE SEQUENCE</scope>
    <source>
        <strain evidence="2">Zg-ZUI122</strain>
    </source>
</reference>
<organism evidence="2 3">
    <name type="scientific">Arthrobacter sunyaminii</name>
    <dbReference type="NCBI Taxonomy" id="2816859"/>
    <lineage>
        <taxon>Bacteria</taxon>
        <taxon>Bacillati</taxon>
        <taxon>Actinomycetota</taxon>
        <taxon>Actinomycetes</taxon>
        <taxon>Micrococcales</taxon>
        <taxon>Micrococcaceae</taxon>
        <taxon>Arthrobacter</taxon>
    </lineage>
</organism>
<evidence type="ECO:0000313" key="2">
    <source>
        <dbReference type="EMBL" id="QWQ35358.1"/>
    </source>
</evidence>
<evidence type="ECO:0000256" key="1">
    <source>
        <dbReference type="SAM" id="Phobius"/>
    </source>
</evidence>
<feature type="transmembrane region" description="Helical" evidence="1">
    <location>
        <begin position="31"/>
        <end position="49"/>
    </location>
</feature>